<dbReference type="AlphaFoldDB" id="A0A6J6GKY4"/>
<evidence type="ECO:0000259" key="3">
    <source>
        <dbReference type="Pfam" id="PF01593"/>
    </source>
</evidence>
<dbReference type="PRINTS" id="PR00757">
    <property type="entry name" value="AMINEOXDASEF"/>
</dbReference>
<dbReference type="EMBL" id="CAEZUL010000061">
    <property type="protein sequence ID" value="CAB4599764.1"/>
    <property type="molecule type" value="Genomic_DNA"/>
</dbReference>
<dbReference type="Gene3D" id="3.90.660.20">
    <property type="entry name" value="Protoporphyrinogen oxidase, mitochondrial, domain 2"/>
    <property type="match status" value="1"/>
</dbReference>
<dbReference type="SUPFAM" id="SSF51905">
    <property type="entry name" value="FAD/NAD(P)-binding domain"/>
    <property type="match status" value="1"/>
</dbReference>
<sequence length="418" mass="44864">MSAQQLPTTADVVIVGAGLAGLTAARVLEQHGIAPLLLEASDDVGGRVRSDEVDGFILDRGFQVLLTAYPEIHHHLDIPALDFRAFEPGALVWREGKGTVVGDPFRRPKTLASTTFAPIGTWADKARIALLRARLKAADPRALLRGQDIDTLTALRAAGFSSKMIDRFFRPLVGGIQLDPTLRSSRRMFDVVFRTLATGDSVVPARGMGQITQQLRASLNTTQLHLNTAVATTTPHSVTLANGHHISAKAIVVATEGPVASQLLGLPTVESRAAGCVYFAAPTSPIDGAYIVLDGEGKGPVLNVAVMSNVSPYYAPHGQHLIAAAMPGLAEGDLEAAARRQLRSWWGAGVDSWRHLRTYRIPHGQPGQDPPFHPRQRIDLGDGLFVCGDHRDTASTQGAMFSGRRCAEAVSEWVRLQS</sequence>
<dbReference type="InterPro" id="IPR002937">
    <property type="entry name" value="Amino_oxidase"/>
</dbReference>
<dbReference type="InterPro" id="IPR001613">
    <property type="entry name" value="Flavin_amine_oxidase"/>
</dbReference>
<name>A0A6J6GKY4_9ZZZZ</name>
<feature type="domain" description="Amine oxidase" evidence="3">
    <location>
        <begin position="19"/>
        <end position="410"/>
    </location>
</feature>
<dbReference type="Pfam" id="PF01593">
    <property type="entry name" value="Amino_oxidase"/>
    <property type="match status" value="1"/>
</dbReference>
<reference evidence="4" key="1">
    <citation type="submission" date="2020-05" db="EMBL/GenBank/DDBJ databases">
        <authorList>
            <person name="Chiriac C."/>
            <person name="Salcher M."/>
            <person name="Ghai R."/>
            <person name="Kavagutti S V."/>
        </authorList>
    </citation>
    <scope>NUCLEOTIDE SEQUENCE</scope>
</reference>
<protein>
    <submittedName>
        <fullName evidence="4">Unannotated protein</fullName>
    </submittedName>
</protein>
<dbReference type="PANTHER" id="PTHR42841">
    <property type="entry name" value="AMINE OXIDASE"/>
    <property type="match status" value="1"/>
</dbReference>
<gene>
    <name evidence="4" type="ORF">UFOPK1808_00678</name>
</gene>
<dbReference type="Gene3D" id="3.50.50.60">
    <property type="entry name" value="FAD/NAD(P)-binding domain"/>
    <property type="match status" value="1"/>
</dbReference>
<organism evidence="4">
    <name type="scientific">freshwater metagenome</name>
    <dbReference type="NCBI Taxonomy" id="449393"/>
    <lineage>
        <taxon>unclassified sequences</taxon>
        <taxon>metagenomes</taxon>
        <taxon>ecological metagenomes</taxon>
    </lineage>
</organism>
<comment type="cofactor">
    <cofactor evidence="1">
        <name>FAD</name>
        <dbReference type="ChEBI" id="CHEBI:57692"/>
    </cofactor>
</comment>
<dbReference type="Gene3D" id="1.10.3110.10">
    <property type="entry name" value="protoporphyrinogen ix oxidase, domain 3"/>
    <property type="match status" value="1"/>
</dbReference>
<evidence type="ECO:0000256" key="2">
    <source>
        <dbReference type="ARBA" id="ARBA00023002"/>
    </source>
</evidence>
<dbReference type="GO" id="GO:0016491">
    <property type="term" value="F:oxidoreductase activity"/>
    <property type="evidence" value="ECO:0007669"/>
    <property type="project" value="UniProtKB-KW"/>
</dbReference>
<evidence type="ECO:0000256" key="1">
    <source>
        <dbReference type="ARBA" id="ARBA00001974"/>
    </source>
</evidence>
<proteinExistence type="predicted"/>
<dbReference type="InterPro" id="IPR036188">
    <property type="entry name" value="FAD/NAD-bd_sf"/>
</dbReference>
<keyword evidence="2" id="KW-0560">Oxidoreductase</keyword>
<accession>A0A6J6GKY4</accession>
<evidence type="ECO:0000313" key="4">
    <source>
        <dbReference type="EMBL" id="CAB4599764.1"/>
    </source>
</evidence>